<accession>A0A0F0I987</accession>
<dbReference type="OrthoDB" id="5329176at2759"/>
<gene>
    <name evidence="1" type="ORF">P875_00064855</name>
</gene>
<organism evidence="1 2">
    <name type="scientific">Aspergillus parasiticus (strain ATCC 56775 / NRRL 5862 / SRRC 143 / SU-1)</name>
    <dbReference type="NCBI Taxonomy" id="1403190"/>
    <lineage>
        <taxon>Eukaryota</taxon>
        <taxon>Fungi</taxon>
        <taxon>Dikarya</taxon>
        <taxon>Ascomycota</taxon>
        <taxon>Pezizomycotina</taxon>
        <taxon>Eurotiomycetes</taxon>
        <taxon>Eurotiomycetidae</taxon>
        <taxon>Eurotiales</taxon>
        <taxon>Aspergillaceae</taxon>
        <taxon>Aspergillus</taxon>
        <taxon>Aspergillus subgen. Circumdati</taxon>
    </lineage>
</organism>
<reference evidence="1 2" key="1">
    <citation type="submission" date="2015-02" db="EMBL/GenBank/DDBJ databases">
        <title>Draft genome sequence of Aspergillus parasiticus SU-1.</title>
        <authorList>
            <person name="Yu J."/>
            <person name="Fedorova N."/>
            <person name="Yin Y."/>
            <person name="Losada L."/>
            <person name="Zafar N."/>
            <person name="Taujale R."/>
            <person name="Ehrlich K.C."/>
            <person name="Bhatnagar D."/>
            <person name="Cleveland T.E."/>
            <person name="Bennett J.W."/>
            <person name="Nierman W.C."/>
        </authorList>
    </citation>
    <scope>NUCLEOTIDE SEQUENCE [LARGE SCALE GENOMIC DNA]</scope>
    <source>
        <strain evidence="2">ATCC 56775 / NRRL 5862 / SRRC 143 / SU-1</strain>
    </source>
</reference>
<dbReference type="AlphaFoldDB" id="A0A0F0I987"/>
<protein>
    <submittedName>
        <fullName evidence="1">Uncharacterized protein</fullName>
    </submittedName>
</protein>
<sequence length="162" mass="17843">MPGNIQDVALTIILVFPILSTLTVGRRCWSRLLGRHFGWDDGLIVVAWVESILRSPAPLAILTHTRFWQLDRPTRVTALSIARLAIYAQQFNPKNEDRTYNIGHTVSGAEANLASIAASAATLSSLVARFAPQFWGLGARYSTSQQGAAGRENDRLRLTARD</sequence>
<dbReference type="Proteomes" id="UP000033540">
    <property type="component" value="Unassembled WGS sequence"/>
</dbReference>
<comment type="caution">
    <text evidence="1">The sequence shown here is derived from an EMBL/GenBank/DDBJ whole genome shotgun (WGS) entry which is preliminary data.</text>
</comment>
<proteinExistence type="predicted"/>
<name>A0A0F0I987_ASPPU</name>
<evidence type="ECO:0000313" key="1">
    <source>
        <dbReference type="EMBL" id="KJK63691.1"/>
    </source>
</evidence>
<dbReference type="STRING" id="1403190.A0A0F0I987"/>
<dbReference type="EMBL" id="JZEE01000549">
    <property type="protein sequence ID" value="KJK63691.1"/>
    <property type="molecule type" value="Genomic_DNA"/>
</dbReference>
<evidence type="ECO:0000313" key="2">
    <source>
        <dbReference type="Proteomes" id="UP000033540"/>
    </source>
</evidence>